<keyword evidence="2" id="KW-1185">Reference proteome</keyword>
<proteinExistence type="predicted"/>
<dbReference type="Proteomes" id="UP001054945">
    <property type="component" value="Unassembled WGS sequence"/>
</dbReference>
<dbReference type="AlphaFoldDB" id="A0AAV4XJB0"/>
<sequence>MPIENGVWGSSVECCSSEFLWTANIGLYLPVSWVCLLGMHSDNLRSPSISESYRPLSILGYLTTEAMTYIKTADIYLHMSVQLFIGR</sequence>
<accession>A0AAV4XJB0</accession>
<comment type="caution">
    <text evidence="1">The sequence shown here is derived from an EMBL/GenBank/DDBJ whole genome shotgun (WGS) entry which is preliminary data.</text>
</comment>
<reference evidence="1 2" key="1">
    <citation type="submission" date="2021-06" db="EMBL/GenBank/DDBJ databases">
        <title>Caerostris extrusa draft genome.</title>
        <authorList>
            <person name="Kono N."/>
            <person name="Arakawa K."/>
        </authorList>
    </citation>
    <scope>NUCLEOTIDE SEQUENCE [LARGE SCALE GENOMIC DNA]</scope>
</reference>
<gene>
    <name evidence="1" type="ORF">CEXT_280361</name>
</gene>
<evidence type="ECO:0000313" key="1">
    <source>
        <dbReference type="EMBL" id="GIY94723.1"/>
    </source>
</evidence>
<organism evidence="1 2">
    <name type="scientific">Caerostris extrusa</name>
    <name type="common">Bark spider</name>
    <name type="synonym">Caerostris bankana</name>
    <dbReference type="NCBI Taxonomy" id="172846"/>
    <lineage>
        <taxon>Eukaryota</taxon>
        <taxon>Metazoa</taxon>
        <taxon>Ecdysozoa</taxon>
        <taxon>Arthropoda</taxon>
        <taxon>Chelicerata</taxon>
        <taxon>Arachnida</taxon>
        <taxon>Araneae</taxon>
        <taxon>Araneomorphae</taxon>
        <taxon>Entelegynae</taxon>
        <taxon>Araneoidea</taxon>
        <taxon>Araneidae</taxon>
        <taxon>Caerostris</taxon>
    </lineage>
</organism>
<evidence type="ECO:0000313" key="2">
    <source>
        <dbReference type="Proteomes" id="UP001054945"/>
    </source>
</evidence>
<dbReference type="EMBL" id="BPLR01000419">
    <property type="protein sequence ID" value="GIY94723.1"/>
    <property type="molecule type" value="Genomic_DNA"/>
</dbReference>
<protein>
    <submittedName>
        <fullName evidence="1">Uncharacterized protein</fullName>
    </submittedName>
</protein>
<name>A0AAV4XJB0_CAEEX</name>